<name>A0A2T7B4W5_9ENTR</name>
<organism evidence="1">
    <name type="scientific">Cronobacter turicensis</name>
    <dbReference type="NCBI Taxonomy" id="413502"/>
    <lineage>
        <taxon>Bacteria</taxon>
        <taxon>Pseudomonadati</taxon>
        <taxon>Pseudomonadota</taxon>
        <taxon>Gammaproteobacteria</taxon>
        <taxon>Enterobacterales</taxon>
        <taxon>Enterobacteriaceae</taxon>
        <taxon>Cronobacter</taxon>
    </lineage>
</organism>
<protein>
    <submittedName>
        <fullName evidence="1">Uncharacterized protein</fullName>
    </submittedName>
</protein>
<proteinExistence type="predicted"/>
<gene>
    <name evidence="1" type="ORF">BS411_10935</name>
</gene>
<dbReference type="OrthoDB" id="6626581at2"/>
<dbReference type="EMBL" id="MSAG01000017">
    <property type="protein sequence ID" value="PUX22034.1"/>
    <property type="molecule type" value="Genomic_DNA"/>
</dbReference>
<dbReference type="AlphaFoldDB" id="A0A2T7B4W5"/>
<dbReference type="RefSeq" id="WP_075198477.1">
    <property type="nucleotide sequence ID" value="NZ_CP187984.1"/>
</dbReference>
<sequence>MSMVTNIASAQQRQKDKEMLECVDWQLNNVHETEKRLMEMRRELVNRLGINKPEGDDAA</sequence>
<accession>A0A2T7B4W5</accession>
<reference evidence="1" key="1">
    <citation type="submission" date="2016-12" db="EMBL/GenBank/DDBJ databases">
        <title>Analysis of the Molecular Diversity Among Cronobacter Species Isolated from Filth Flies Using a Pan Genomic DNA Microarray.</title>
        <authorList>
            <person name="Pava-Ripoll M."/>
            <person name="Tall B."/>
            <person name="Farber J."/>
            <person name="Fanning S."/>
            <person name="Lehner A."/>
            <person name="Stephan R."/>
            <person name="Pagotto F."/>
            <person name="Iverson C."/>
            <person name="Ziobro G."/>
            <person name="Miller A."/>
            <person name="Pearson R."/>
            <person name="Yan Q."/>
            <person name="Kim M."/>
            <person name="Jeong S."/>
            <person name="Park J."/>
            <person name="Jun S."/>
            <person name="Choi H."/>
            <person name="Chung T."/>
            <person name="Yoo Y."/>
            <person name="Park E."/>
            <person name="Hwang S."/>
            <person name="Lee B."/>
            <person name="Sathyamoorthy V."/>
            <person name="Carter L."/>
            <person name="Mammel M."/>
            <person name="Jackson S."/>
            <person name="Kothary M."/>
            <person name="Patel I."/>
            <person name="Grim C."/>
            <person name="Gopinath G."/>
            <person name="Gangiredla J."/>
            <person name="Chase H."/>
        </authorList>
    </citation>
    <scope>NUCLEOTIDE SEQUENCE [LARGE SCALE GENOMIC DNA]</scope>
    <source>
        <strain evidence="1">MOD1-Sh41s</strain>
    </source>
</reference>
<comment type="caution">
    <text evidence="1">The sequence shown here is derived from an EMBL/GenBank/DDBJ whole genome shotgun (WGS) entry which is preliminary data.</text>
</comment>
<evidence type="ECO:0000313" key="1">
    <source>
        <dbReference type="EMBL" id="PUX22034.1"/>
    </source>
</evidence>